<gene>
    <name evidence="1" type="ORF">AN477_10510</name>
</gene>
<keyword evidence="2" id="KW-1185">Reference proteome</keyword>
<comment type="caution">
    <text evidence="1">The sequence shown here is derived from an EMBL/GenBank/DDBJ whole genome shotgun (WGS) entry which is preliminary data.</text>
</comment>
<protein>
    <submittedName>
        <fullName evidence="1">Uncharacterized protein</fullName>
    </submittedName>
</protein>
<proteinExistence type="predicted"/>
<evidence type="ECO:0000313" key="1">
    <source>
        <dbReference type="EMBL" id="KPV43803.1"/>
    </source>
</evidence>
<evidence type="ECO:0000313" key="2">
    <source>
        <dbReference type="Proteomes" id="UP000050482"/>
    </source>
</evidence>
<dbReference type="OrthoDB" id="9789070at2"/>
<dbReference type="EMBL" id="LJCO01000045">
    <property type="protein sequence ID" value="KPV43803.1"/>
    <property type="molecule type" value="Genomic_DNA"/>
</dbReference>
<dbReference type="Proteomes" id="UP000050482">
    <property type="component" value="Unassembled WGS sequence"/>
</dbReference>
<dbReference type="STRING" id="471514.AN477_10510"/>
<name>A0A0P9CLC1_9BACL</name>
<organism evidence="1 2">
    <name type="scientific">Alicyclobacillus ferrooxydans</name>
    <dbReference type="NCBI Taxonomy" id="471514"/>
    <lineage>
        <taxon>Bacteria</taxon>
        <taxon>Bacillati</taxon>
        <taxon>Bacillota</taxon>
        <taxon>Bacilli</taxon>
        <taxon>Bacillales</taxon>
        <taxon>Alicyclobacillaceae</taxon>
        <taxon>Alicyclobacillus</taxon>
    </lineage>
</organism>
<accession>A0A0P9CLC1</accession>
<reference evidence="1 2" key="1">
    <citation type="submission" date="2015-09" db="EMBL/GenBank/DDBJ databases">
        <title>Draft genome sequence of Alicyclobacillus ferrooxydans DSM 22381.</title>
        <authorList>
            <person name="Hemp J."/>
        </authorList>
    </citation>
    <scope>NUCLEOTIDE SEQUENCE [LARGE SCALE GENOMIC DNA]</scope>
    <source>
        <strain evidence="1 2">TC-34</strain>
    </source>
</reference>
<sequence length="119" mass="14042">MSRCRWFLGLKLTDRVPDHSMISLNRCKRVNDFNIFQEICDEMVLQGMKHSMISGTVLMRDSTHIKENASNLRLIEQLVLNRLCGLQQLGKPSMVGFVIRLLRHHPCVFWRRRIALHER</sequence>
<dbReference type="AlphaFoldDB" id="A0A0P9CLC1"/>